<keyword evidence="2" id="KW-1133">Transmembrane helix</keyword>
<protein>
    <recommendedName>
        <fullName evidence="5">LPXTG-motif cell wall anchor domain-containing protein</fullName>
    </recommendedName>
</protein>
<dbReference type="Proteomes" id="UP000632063">
    <property type="component" value="Unassembled WGS sequence"/>
</dbReference>
<sequence length="68" mass="6437">MSSAASAHLGHLGELAGHSHWSGAAALAGAVIAAGILAVKGRKKTAKAKEEASSTSSGAQAEAEGAAA</sequence>
<feature type="transmembrane region" description="Helical" evidence="2">
    <location>
        <begin position="20"/>
        <end position="39"/>
    </location>
</feature>
<evidence type="ECO:0000256" key="2">
    <source>
        <dbReference type="SAM" id="Phobius"/>
    </source>
</evidence>
<proteinExistence type="predicted"/>
<name>A0ABR9CQ57_9HYPH</name>
<reference evidence="4" key="1">
    <citation type="submission" date="2020-09" db="EMBL/GenBank/DDBJ databases">
        <title>The genome sequence of strain Labrenzia suaedae 4C16A.</title>
        <authorList>
            <person name="Liu Y."/>
        </authorList>
    </citation>
    <scope>NUCLEOTIDE SEQUENCE [LARGE SCALE GENOMIC DNA]</scope>
    <source>
        <strain evidence="4">4C16A</strain>
    </source>
</reference>
<evidence type="ECO:0000256" key="1">
    <source>
        <dbReference type="SAM" id="MobiDB-lite"/>
    </source>
</evidence>
<dbReference type="EMBL" id="JACYXI010000007">
    <property type="protein sequence ID" value="MBD8892406.1"/>
    <property type="molecule type" value="Genomic_DNA"/>
</dbReference>
<keyword evidence="4" id="KW-1185">Reference proteome</keyword>
<keyword evidence="2" id="KW-0472">Membrane</keyword>
<keyword evidence="2" id="KW-0812">Transmembrane</keyword>
<accession>A0ABR9CQ57</accession>
<dbReference type="InterPro" id="IPR046619">
    <property type="entry name" value="DUF6732"/>
</dbReference>
<reference evidence="3 4" key="2">
    <citation type="journal article" date="2021" name="Int. J. Syst. Evol. Microbiol.">
        <title>Roseibium litorale sp. nov., isolated from a tidal flat sediment and proposal for the reclassification of Labrenzia polysiphoniae as Roseibium polysiphoniae comb. nov.</title>
        <authorList>
            <person name="Liu Y."/>
            <person name="Pei T."/>
            <person name="Du J."/>
            <person name="Chao M."/>
            <person name="Deng M.R."/>
            <person name="Zhu H."/>
        </authorList>
    </citation>
    <scope>NUCLEOTIDE SEQUENCE [LARGE SCALE GENOMIC DNA]</scope>
    <source>
        <strain evidence="3 4">4C16A</strain>
    </source>
</reference>
<evidence type="ECO:0008006" key="5">
    <source>
        <dbReference type="Google" id="ProtNLM"/>
    </source>
</evidence>
<comment type="caution">
    <text evidence="3">The sequence shown here is derived from an EMBL/GenBank/DDBJ whole genome shotgun (WGS) entry which is preliminary data.</text>
</comment>
<feature type="region of interest" description="Disordered" evidence="1">
    <location>
        <begin position="44"/>
        <end position="68"/>
    </location>
</feature>
<evidence type="ECO:0000313" key="3">
    <source>
        <dbReference type="EMBL" id="MBD8892406.1"/>
    </source>
</evidence>
<feature type="compositionally biased region" description="Low complexity" evidence="1">
    <location>
        <begin position="53"/>
        <end position="68"/>
    </location>
</feature>
<dbReference type="Pfam" id="PF20506">
    <property type="entry name" value="DUF6732"/>
    <property type="match status" value="1"/>
</dbReference>
<gene>
    <name evidence="3" type="ORF">IG616_12665</name>
</gene>
<evidence type="ECO:0000313" key="4">
    <source>
        <dbReference type="Proteomes" id="UP000632063"/>
    </source>
</evidence>
<organism evidence="3 4">
    <name type="scientific">Roseibium litorale</name>
    <dbReference type="NCBI Taxonomy" id="2803841"/>
    <lineage>
        <taxon>Bacteria</taxon>
        <taxon>Pseudomonadati</taxon>
        <taxon>Pseudomonadota</taxon>
        <taxon>Alphaproteobacteria</taxon>
        <taxon>Hyphomicrobiales</taxon>
        <taxon>Stappiaceae</taxon>
        <taxon>Roseibium</taxon>
    </lineage>
</organism>